<evidence type="ECO:0000313" key="1">
    <source>
        <dbReference type="EMBL" id="CEK55770.1"/>
    </source>
</evidence>
<feature type="non-terminal residue" evidence="1">
    <location>
        <position position="127"/>
    </location>
</feature>
<accession>A0A0B6YJQ8</accession>
<name>A0A0B6YJQ8_9EUPU</name>
<dbReference type="AlphaFoldDB" id="A0A0B6YJQ8"/>
<proteinExistence type="predicted"/>
<organism evidence="1">
    <name type="scientific">Arion vulgaris</name>
    <dbReference type="NCBI Taxonomy" id="1028688"/>
    <lineage>
        <taxon>Eukaryota</taxon>
        <taxon>Metazoa</taxon>
        <taxon>Spiralia</taxon>
        <taxon>Lophotrochozoa</taxon>
        <taxon>Mollusca</taxon>
        <taxon>Gastropoda</taxon>
        <taxon>Heterobranchia</taxon>
        <taxon>Euthyneura</taxon>
        <taxon>Panpulmonata</taxon>
        <taxon>Eupulmonata</taxon>
        <taxon>Stylommatophora</taxon>
        <taxon>Helicina</taxon>
        <taxon>Arionoidea</taxon>
        <taxon>Arionidae</taxon>
        <taxon>Arion</taxon>
    </lineage>
</organism>
<reference evidence="1" key="1">
    <citation type="submission" date="2014-12" db="EMBL/GenBank/DDBJ databases">
        <title>Insight into the proteome of Arion vulgaris.</title>
        <authorList>
            <person name="Aradska J."/>
            <person name="Bulat T."/>
            <person name="Smidak R."/>
            <person name="Sarate P."/>
            <person name="Gangsoo J."/>
            <person name="Sialana F."/>
            <person name="Bilban M."/>
            <person name="Lubec G."/>
        </authorList>
    </citation>
    <scope>NUCLEOTIDE SEQUENCE</scope>
    <source>
        <tissue evidence="1">Skin</tissue>
    </source>
</reference>
<gene>
    <name evidence="1" type="primary">ORF26009</name>
</gene>
<feature type="non-terminal residue" evidence="1">
    <location>
        <position position="1"/>
    </location>
</feature>
<sequence length="127" mass="14128">SSSQAGGPRMETLVNDKPCDLNTSIDDELNTSHEGPQIDLRHGEGRVLQFYEDMEQLTMGAPPVTACTGVGRASCHLRTEIRDPCCLEWGKSCDHCSYKNVNDKRWDNQLIILVSEHASSGMFNFIV</sequence>
<protein>
    <submittedName>
        <fullName evidence="1">Uncharacterized protein</fullName>
    </submittedName>
</protein>
<dbReference type="EMBL" id="HACG01008905">
    <property type="protein sequence ID" value="CEK55770.1"/>
    <property type="molecule type" value="Transcribed_RNA"/>
</dbReference>